<keyword evidence="12" id="KW-0472">Membrane</keyword>
<dbReference type="CDD" id="cd00190">
    <property type="entry name" value="Tryp_SPc"/>
    <property type="match status" value="5"/>
</dbReference>
<keyword evidence="9" id="KW-1015">Disulfide bond</keyword>
<keyword evidence="16" id="KW-1185">Reference proteome</keyword>
<dbReference type="SMART" id="SM00020">
    <property type="entry name" value="Tryp_SPc"/>
    <property type="match status" value="5"/>
</dbReference>
<sequence length="1360" mass="146753">MAFKLIVLSCLLALAHSAHLGVRTPFFGSRIVGGEDANVGQFPHQVSLQWGVPPTLALSHFCGGSIIAKDWILTAGHCVKAVSNYGTFAIKAGKHNINKKEANEQMSEVEKSFIHEKYLGNVGPFDIALLKLKTPLKFNEIVQPIALIKAGSETTGNVVLSGWGSISPTNRPKYPSILQTVQLPTIDLKTCNASIEKFAKPSPLHETNLCTGPLSGGYSACSADSGGPLISDNNGHKELVGVVSWGMIPCGTRGAPSVFVKVSSFIDWIRDITSDLPFEELRYIERMAFKFVLLSCLLALANAGPFLSVRTPALTPRLGHGLAPLEARIVGGDEAEAGEFPHQVSLQFGASLQSVSHFCGGTIIHPQFILTAGHCVNAVPNYGTFAIKAGKHNLRKIEDSEQTVEVKSTYVHELYPGQVAPYDIALLKLKAPLKFTKRVQPIALPKAGVEPTGEVTLSGWGSISTTIWAINPDKLQKIDLPLVDRKTCNASIIELSNGEPSPLHPTNICTGPLTGGQGACRGDSGGPLIAQYGNVKEVVGVVSWGFVPCGAVNAPSVFVKCKIALYKNFCILALTNANLPNFVQSQPLADLLKINRVIGGKNCAKGEFPHQVSLQFGYPPLVSFTHICGGSIISERWVLTAGHCVHDLPSSGQLIIKAGKNSIKSKEATEQTAYAARMYMHPQYQGGATPYDIALIKLLTPFKFNKYVAPINLPQPNGLPQGNAVLSGWGSISKSSRAILPDVLQKVTLPIIDLATCRQAFRALGEMWENLHDTNVCTGPLTGGFSACQGDSGGPLIGQTDNGTIEIIGVVSWGLIPCGAYGAPAVFVRVSAFVDWINYVMGYYYYLILLTCLLAVARATRPVYAGLQSYRWEQPCQSRQVLVPGLALVGPATHCPTSLPYGDLTVKAGLIFTVNPFPISNESFSRNVATNDIALVTPLVFNNYVQPIGLPKANSIPQGYSTLSDWGSISTSHNPIMPSSLQKINLSLIDMNTCRWAIEKHVDPSPLRETNVCTGPLTVGYSSCSGDSGGPLIQKNAQGNREIIEIVSRGIVPCVTAGAPLVYTRVSAYIDWMKLILCLVLCALVIEFPRNDGADAELALLAERPTRIVGGEDAEKGRHPWQVSLHWFNKKRGIKPRHVCGGTLLTAGWVLTAGHCKTLSPKRPGGQYLIYAGKHQLGTEEDTEQKRLVDETFVYPEYKGSVGPYDIALMKLEEPFELNEYVSTASLPYPEESHHGNAMLTGWGSISRTRRPEAPEVLQAATLPLLDFYECKEALDNRLKKEGRNPLHPTNICTGPLDGSQSACKGDSGGPLVITNSFDMVEVIGVVSWGLFPCGGRNAPSVYTRVSAFVEWIHMIMLNH</sequence>
<dbReference type="InterPro" id="IPR009003">
    <property type="entry name" value="Peptidase_S1_PA"/>
</dbReference>
<keyword evidence="12" id="KW-0812">Transmembrane</keyword>
<comment type="caution">
    <text evidence="15">The sequence shown here is derived from an EMBL/GenBank/DDBJ whole genome shotgun (WGS) entry which is preliminary data.</text>
</comment>
<evidence type="ECO:0000256" key="2">
    <source>
        <dbReference type="ARBA" id="ARBA00022525"/>
    </source>
</evidence>
<dbReference type="Proteomes" id="UP000215335">
    <property type="component" value="Unassembled WGS sequence"/>
</dbReference>
<evidence type="ECO:0000256" key="13">
    <source>
        <dbReference type="SAM" id="SignalP"/>
    </source>
</evidence>
<evidence type="ECO:0000256" key="6">
    <source>
        <dbReference type="ARBA" id="ARBA00022801"/>
    </source>
</evidence>
<evidence type="ECO:0000256" key="4">
    <source>
        <dbReference type="ARBA" id="ARBA00022670"/>
    </source>
</evidence>
<dbReference type="InterPro" id="IPR033116">
    <property type="entry name" value="TRYPSIN_SER"/>
</dbReference>
<gene>
    <name evidence="15" type="ORF">TSAR_005492</name>
</gene>
<dbReference type="GO" id="GO:0004252">
    <property type="term" value="F:serine-type endopeptidase activity"/>
    <property type="evidence" value="ECO:0007669"/>
    <property type="project" value="InterPro"/>
</dbReference>
<dbReference type="InterPro" id="IPR018114">
    <property type="entry name" value="TRYPSIN_HIS"/>
</dbReference>
<dbReference type="FunFam" id="2.40.10.10:FF:000120">
    <property type="entry name" value="Putative serine protease"/>
    <property type="match status" value="1"/>
</dbReference>
<feature type="domain" description="Peptidase S1" evidence="14">
    <location>
        <begin position="839"/>
        <end position="1078"/>
    </location>
</feature>
<dbReference type="FunFam" id="2.40.10.10:FF:000036">
    <property type="entry name" value="Trypsin beta"/>
    <property type="match status" value="1"/>
</dbReference>
<dbReference type="GO" id="GO:0042381">
    <property type="term" value="P:hemolymph coagulation"/>
    <property type="evidence" value="ECO:0007669"/>
    <property type="project" value="UniProtKB-KW"/>
</dbReference>
<keyword evidence="2" id="KW-0964">Secreted</keyword>
<evidence type="ECO:0000313" key="15">
    <source>
        <dbReference type="EMBL" id="OXU22501.1"/>
    </source>
</evidence>
<keyword evidence="6 11" id="KW-0378">Hydrolase</keyword>
<dbReference type="PRINTS" id="PR00722">
    <property type="entry name" value="CHYMOTRYPSIN"/>
</dbReference>
<evidence type="ECO:0000256" key="12">
    <source>
        <dbReference type="SAM" id="Phobius"/>
    </source>
</evidence>
<evidence type="ECO:0000313" key="16">
    <source>
        <dbReference type="Proteomes" id="UP000215335"/>
    </source>
</evidence>
<dbReference type="PROSITE" id="PS00135">
    <property type="entry name" value="TRYPSIN_SER"/>
    <property type="match status" value="3"/>
</dbReference>
<dbReference type="EMBL" id="NNAY01001939">
    <property type="protein sequence ID" value="OXU22501.1"/>
    <property type="molecule type" value="Genomic_DNA"/>
</dbReference>
<dbReference type="OrthoDB" id="10061449at2759"/>
<proteinExistence type="predicted"/>
<dbReference type="FunFam" id="2.40.10.10:FF:000004">
    <property type="entry name" value="Tryptase gamma 1"/>
    <property type="match status" value="1"/>
</dbReference>
<dbReference type="GO" id="GO:0005615">
    <property type="term" value="C:extracellular space"/>
    <property type="evidence" value="ECO:0007669"/>
    <property type="project" value="TreeGrafter"/>
</dbReference>
<dbReference type="PANTHER" id="PTHR24264:SF83">
    <property type="entry name" value="COMPLEMENT FACTOR I"/>
    <property type="match status" value="1"/>
</dbReference>
<dbReference type="GO" id="GO:0016485">
    <property type="term" value="P:protein processing"/>
    <property type="evidence" value="ECO:0007669"/>
    <property type="project" value="UniProtKB-ARBA"/>
</dbReference>
<dbReference type="FunFam" id="2.40.10.10:FF:000047">
    <property type="entry name" value="Trypsin eta"/>
    <property type="match status" value="2"/>
</dbReference>
<dbReference type="STRING" id="543379.A0A232EW13"/>
<evidence type="ECO:0000256" key="8">
    <source>
        <dbReference type="ARBA" id="ARBA00022825"/>
    </source>
</evidence>
<evidence type="ECO:0000256" key="10">
    <source>
        <dbReference type="ARBA" id="ARBA00052079"/>
    </source>
</evidence>
<feature type="domain" description="Peptidase S1" evidence="14">
    <location>
        <begin position="329"/>
        <end position="588"/>
    </location>
</feature>
<keyword evidence="12" id="KW-1133">Transmembrane helix</keyword>
<name>A0A232EW13_9HYME</name>
<keyword evidence="8 11" id="KW-0720">Serine protease</keyword>
<evidence type="ECO:0000256" key="5">
    <source>
        <dbReference type="ARBA" id="ARBA00022729"/>
    </source>
</evidence>
<accession>A0A232EW13</accession>
<feature type="domain" description="Peptidase S1" evidence="14">
    <location>
        <begin position="597"/>
        <end position="842"/>
    </location>
</feature>
<evidence type="ECO:0000256" key="9">
    <source>
        <dbReference type="ARBA" id="ARBA00023157"/>
    </source>
</evidence>
<dbReference type="Pfam" id="PF00089">
    <property type="entry name" value="Trypsin"/>
    <property type="match status" value="5"/>
</dbReference>
<dbReference type="PROSITE" id="PS00134">
    <property type="entry name" value="TRYPSIN_HIS"/>
    <property type="match status" value="4"/>
</dbReference>
<feature type="domain" description="Peptidase S1" evidence="14">
    <location>
        <begin position="31"/>
        <end position="274"/>
    </location>
</feature>
<dbReference type="InterPro" id="IPR043504">
    <property type="entry name" value="Peptidase_S1_PA_chymotrypsin"/>
</dbReference>
<comment type="catalytic activity">
    <reaction evidence="10">
        <text>Selective cleavage of 103-Arg-|-Ser-104 and 124-Ile-|-Ile-125 bonds in Limulus clotting factor B to form activated factor B. Cleavage of -Pro-Arg-|-Xaa- bonds in synthetic substrates.</text>
        <dbReference type="EC" id="3.4.21.84"/>
    </reaction>
</comment>
<reference evidence="15 16" key="1">
    <citation type="journal article" date="2017" name="Curr. Biol.">
        <title>The Evolution of Venom by Co-option of Single-Copy Genes.</title>
        <authorList>
            <person name="Martinson E.O."/>
            <person name="Mrinalini"/>
            <person name="Kelkar Y.D."/>
            <person name="Chang C.H."/>
            <person name="Werren J.H."/>
        </authorList>
    </citation>
    <scope>NUCLEOTIDE SEQUENCE [LARGE SCALE GENOMIC DNA]</scope>
    <source>
        <strain evidence="15 16">Alberta</strain>
        <tissue evidence="15">Whole body</tissue>
    </source>
</reference>
<keyword evidence="5 13" id="KW-0732">Signal</keyword>
<dbReference type="InterPro" id="IPR050127">
    <property type="entry name" value="Serine_Proteases_S1"/>
</dbReference>
<feature type="signal peptide" evidence="13">
    <location>
        <begin position="1"/>
        <end position="17"/>
    </location>
</feature>
<organism evidence="15 16">
    <name type="scientific">Trichomalopsis sarcophagae</name>
    <dbReference type="NCBI Taxonomy" id="543379"/>
    <lineage>
        <taxon>Eukaryota</taxon>
        <taxon>Metazoa</taxon>
        <taxon>Ecdysozoa</taxon>
        <taxon>Arthropoda</taxon>
        <taxon>Hexapoda</taxon>
        <taxon>Insecta</taxon>
        <taxon>Pterygota</taxon>
        <taxon>Neoptera</taxon>
        <taxon>Endopterygota</taxon>
        <taxon>Hymenoptera</taxon>
        <taxon>Apocrita</taxon>
        <taxon>Proctotrupomorpha</taxon>
        <taxon>Chalcidoidea</taxon>
        <taxon>Pteromalidae</taxon>
        <taxon>Pteromalinae</taxon>
        <taxon>Trichomalopsis</taxon>
    </lineage>
</organism>
<evidence type="ECO:0000256" key="7">
    <source>
        <dbReference type="ARBA" id="ARBA00022820"/>
    </source>
</evidence>
<feature type="domain" description="Peptidase S1" evidence="14">
    <location>
        <begin position="1108"/>
        <end position="1358"/>
    </location>
</feature>
<evidence type="ECO:0000259" key="14">
    <source>
        <dbReference type="PROSITE" id="PS50240"/>
    </source>
</evidence>
<evidence type="ECO:0000256" key="3">
    <source>
        <dbReference type="ARBA" id="ARBA00022659"/>
    </source>
</evidence>
<keyword evidence="7" id="KW-0353">Hemolymph clotting</keyword>
<protein>
    <recommendedName>
        <fullName evidence="14">Peptidase S1 domain-containing protein</fullName>
    </recommendedName>
</protein>
<dbReference type="PANTHER" id="PTHR24264">
    <property type="entry name" value="TRYPSIN-RELATED"/>
    <property type="match status" value="1"/>
</dbReference>
<dbReference type="SUPFAM" id="SSF50494">
    <property type="entry name" value="Trypsin-like serine proteases"/>
    <property type="match status" value="5"/>
</dbReference>
<feature type="transmembrane region" description="Helical" evidence="12">
    <location>
        <begin position="836"/>
        <end position="857"/>
    </location>
</feature>
<comment type="subcellular location">
    <subcellularLocation>
        <location evidence="1">Secreted</location>
        <location evidence="1">Extracellular space</location>
    </subcellularLocation>
</comment>
<keyword evidence="4 11" id="KW-0645">Protease</keyword>
<dbReference type="PROSITE" id="PS50240">
    <property type="entry name" value="TRYPSIN_DOM"/>
    <property type="match status" value="5"/>
</dbReference>
<evidence type="ECO:0000256" key="11">
    <source>
        <dbReference type="RuleBase" id="RU363034"/>
    </source>
</evidence>
<feature type="chain" id="PRO_5013348270" description="Peptidase S1 domain-containing protein" evidence="13">
    <location>
        <begin position="18"/>
        <end position="1360"/>
    </location>
</feature>
<evidence type="ECO:0000256" key="1">
    <source>
        <dbReference type="ARBA" id="ARBA00004239"/>
    </source>
</evidence>
<dbReference type="Gene3D" id="2.40.10.10">
    <property type="entry name" value="Trypsin-like serine proteases"/>
    <property type="match status" value="5"/>
</dbReference>
<keyword evidence="3" id="KW-0768">Sushi</keyword>
<dbReference type="InterPro" id="IPR001254">
    <property type="entry name" value="Trypsin_dom"/>
</dbReference>
<dbReference type="InterPro" id="IPR001314">
    <property type="entry name" value="Peptidase_S1A"/>
</dbReference>